<reference evidence="3" key="1">
    <citation type="journal article" date="2019" name="Int. J. Syst. Evol. Microbiol.">
        <title>The Global Catalogue of Microorganisms (GCM) 10K type strain sequencing project: providing services to taxonomists for standard genome sequencing and annotation.</title>
        <authorList>
            <consortium name="The Broad Institute Genomics Platform"/>
            <consortium name="The Broad Institute Genome Sequencing Center for Infectious Disease"/>
            <person name="Wu L."/>
            <person name="Ma J."/>
        </authorList>
    </citation>
    <scope>NUCLEOTIDE SEQUENCE [LARGE SCALE GENOMIC DNA]</scope>
    <source>
        <strain evidence="3">JCM 17979</strain>
    </source>
</reference>
<protein>
    <recommendedName>
        <fullName evidence="4">Glycosyltransferase</fullName>
    </recommendedName>
</protein>
<evidence type="ECO:0000313" key="3">
    <source>
        <dbReference type="Proteomes" id="UP001500928"/>
    </source>
</evidence>
<evidence type="ECO:0000256" key="1">
    <source>
        <dbReference type="SAM" id="MobiDB-lite"/>
    </source>
</evidence>
<dbReference type="InterPro" id="IPR029044">
    <property type="entry name" value="Nucleotide-diphossugar_trans"/>
</dbReference>
<keyword evidence="3" id="KW-1185">Reference proteome</keyword>
<dbReference type="RefSeq" id="WP_345419979.1">
    <property type="nucleotide sequence ID" value="NZ_BAABHO010000039.1"/>
</dbReference>
<feature type="region of interest" description="Disordered" evidence="1">
    <location>
        <begin position="240"/>
        <end position="261"/>
    </location>
</feature>
<organism evidence="2 3">
    <name type="scientific">Actinomycetospora chlora</name>
    <dbReference type="NCBI Taxonomy" id="663608"/>
    <lineage>
        <taxon>Bacteria</taxon>
        <taxon>Bacillati</taxon>
        <taxon>Actinomycetota</taxon>
        <taxon>Actinomycetes</taxon>
        <taxon>Pseudonocardiales</taxon>
        <taxon>Pseudonocardiaceae</taxon>
        <taxon>Actinomycetospora</taxon>
    </lineage>
</organism>
<evidence type="ECO:0008006" key="4">
    <source>
        <dbReference type="Google" id="ProtNLM"/>
    </source>
</evidence>
<dbReference type="Proteomes" id="UP001500928">
    <property type="component" value="Unassembled WGS sequence"/>
</dbReference>
<proteinExistence type="predicted"/>
<sequence>MTLPDGAAIVFTVSGERPGYLAETLASWRRARGVGRWRTAFLVEPGTRVPDCRAVIDGAFPDAEVVVHPERRGVLANPHAALTHGFAGGAAFVVLAEEDIVVADDVLEFLTWAATTCRDDPSVLAACAFSRLPAPQPSDLVTDGEFSPWVWGTWADRWHDVLDPTWFAAARAPEPGGGNGFDFGIARTLAATGRRVVIPRASRSDDIGQYGGVHAVPAEYEAGRAATFVAHRPPVRFRATDPVGVRGAPRDEAAARLPSSP</sequence>
<dbReference type="Gene3D" id="3.90.550.10">
    <property type="entry name" value="Spore Coat Polysaccharide Biosynthesis Protein SpsA, Chain A"/>
    <property type="match status" value="1"/>
</dbReference>
<accession>A0ABP9BWX2</accession>
<comment type="caution">
    <text evidence="2">The sequence shown here is derived from an EMBL/GenBank/DDBJ whole genome shotgun (WGS) entry which is preliminary data.</text>
</comment>
<dbReference type="SUPFAM" id="SSF53448">
    <property type="entry name" value="Nucleotide-diphospho-sugar transferases"/>
    <property type="match status" value="1"/>
</dbReference>
<evidence type="ECO:0000313" key="2">
    <source>
        <dbReference type="EMBL" id="GAA4801320.1"/>
    </source>
</evidence>
<name>A0ABP9BWX2_9PSEU</name>
<dbReference type="EMBL" id="BAABHO010000039">
    <property type="protein sequence ID" value="GAA4801320.1"/>
    <property type="molecule type" value="Genomic_DNA"/>
</dbReference>
<gene>
    <name evidence="2" type="ORF">GCM10023200_42720</name>
</gene>